<comment type="subcellular location">
    <subcellularLocation>
        <location evidence="10">Cell inner membrane</location>
        <topology evidence="10">Multi-pass membrane protein</topology>
    </subcellularLocation>
    <subcellularLocation>
        <location evidence="1">Cell membrane</location>
        <topology evidence="1">Multi-pass membrane protein</topology>
    </subcellularLocation>
</comment>
<dbReference type="HAMAP" id="MF_00115">
    <property type="entry name" value="MscL"/>
    <property type="match status" value="1"/>
</dbReference>
<dbReference type="RefSeq" id="WP_220773097.1">
    <property type="nucleotide sequence ID" value="NZ_BPFC01000026.1"/>
</dbReference>
<dbReference type="InterPro" id="IPR019823">
    <property type="entry name" value="Mechanosensitive_channel_CS"/>
</dbReference>
<dbReference type="Gene3D" id="1.10.1200.120">
    <property type="entry name" value="Large-conductance mechanosensitive channel, MscL, domain 1"/>
    <property type="match status" value="1"/>
</dbReference>
<reference evidence="12" key="1">
    <citation type="journal article" date="2019" name="Int. J. Syst. Evol. Microbiol.">
        <title>The Global Catalogue of Microorganisms (GCM) 10K type strain sequencing project: providing services to taxonomists for standard genome sequencing and annotation.</title>
        <authorList>
            <consortium name="The Broad Institute Genomics Platform"/>
            <consortium name="The Broad Institute Genome Sequencing Center for Infectious Disease"/>
            <person name="Wu L."/>
            <person name="Ma J."/>
        </authorList>
    </citation>
    <scope>NUCLEOTIDE SEQUENCE [LARGE SCALE GENOMIC DNA]</scope>
    <source>
        <strain evidence="12">NBRC 102030</strain>
    </source>
</reference>
<evidence type="ECO:0000256" key="9">
    <source>
        <dbReference type="ARBA" id="ARBA00023303"/>
    </source>
</evidence>
<name>A0ABQ6IXN8_9GAMM</name>
<evidence type="ECO:0000256" key="1">
    <source>
        <dbReference type="ARBA" id="ARBA00004651"/>
    </source>
</evidence>
<comment type="function">
    <text evidence="10">Channel that opens in response to stretch forces in the membrane lipid bilayer. May participate in the regulation of osmotic pressure changes within the cell.</text>
</comment>
<evidence type="ECO:0000256" key="5">
    <source>
        <dbReference type="ARBA" id="ARBA00022692"/>
    </source>
</evidence>
<evidence type="ECO:0000256" key="8">
    <source>
        <dbReference type="ARBA" id="ARBA00023136"/>
    </source>
</evidence>
<comment type="caution">
    <text evidence="11">The sequence shown here is derived from an EMBL/GenBank/DDBJ whole genome shotgun (WGS) entry which is preliminary data.</text>
</comment>
<accession>A0ABQ6IXN8</accession>
<evidence type="ECO:0000256" key="10">
    <source>
        <dbReference type="HAMAP-Rule" id="MF_00115"/>
    </source>
</evidence>
<dbReference type="NCBIfam" id="NF001843">
    <property type="entry name" value="PRK00567.1-4"/>
    <property type="match status" value="1"/>
</dbReference>
<proteinExistence type="inferred from homology"/>
<organism evidence="11 12">
    <name type="scientific">Shewanella glacialipiscicola</name>
    <dbReference type="NCBI Taxonomy" id="614069"/>
    <lineage>
        <taxon>Bacteria</taxon>
        <taxon>Pseudomonadati</taxon>
        <taxon>Pseudomonadota</taxon>
        <taxon>Gammaproteobacteria</taxon>
        <taxon>Alteromonadales</taxon>
        <taxon>Shewanellaceae</taxon>
        <taxon>Shewanella</taxon>
    </lineage>
</organism>
<dbReference type="NCBIfam" id="TIGR00220">
    <property type="entry name" value="mscL"/>
    <property type="match status" value="1"/>
</dbReference>
<dbReference type="PANTHER" id="PTHR30266">
    <property type="entry name" value="MECHANOSENSITIVE CHANNEL MSCL"/>
    <property type="match status" value="1"/>
</dbReference>
<dbReference type="PRINTS" id="PR01264">
    <property type="entry name" value="MECHCHANNEL"/>
</dbReference>
<dbReference type="Pfam" id="PF01741">
    <property type="entry name" value="MscL"/>
    <property type="match status" value="1"/>
</dbReference>
<gene>
    <name evidence="10 11" type="primary">mscL</name>
    <name evidence="11" type="ORF">GCM10025855_01880</name>
</gene>
<keyword evidence="9 10" id="KW-0407">Ion channel</keyword>
<dbReference type="Proteomes" id="UP001157046">
    <property type="component" value="Unassembled WGS sequence"/>
</dbReference>
<dbReference type="PANTHER" id="PTHR30266:SF2">
    <property type="entry name" value="LARGE-CONDUCTANCE MECHANOSENSITIVE CHANNEL"/>
    <property type="match status" value="1"/>
</dbReference>
<keyword evidence="6 10" id="KW-1133">Transmembrane helix</keyword>
<evidence type="ECO:0000256" key="4">
    <source>
        <dbReference type="ARBA" id="ARBA00022475"/>
    </source>
</evidence>
<feature type="transmembrane region" description="Helical" evidence="10">
    <location>
        <begin position="21"/>
        <end position="52"/>
    </location>
</feature>
<evidence type="ECO:0000256" key="6">
    <source>
        <dbReference type="ARBA" id="ARBA00022989"/>
    </source>
</evidence>
<dbReference type="EMBL" id="BSUY01000001">
    <property type="protein sequence ID" value="GMA80655.1"/>
    <property type="molecule type" value="Genomic_DNA"/>
</dbReference>
<evidence type="ECO:0000256" key="3">
    <source>
        <dbReference type="ARBA" id="ARBA00022448"/>
    </source>
</evidence>
<evidence type="ECO:0000313" key="12">
    <source>
        <dbReference type="Proteomes" id="UP001157046"/>
    </source>
</evidence>
<keyword evidence="10" id="KW-0997">Cell inner membrane</keyword>
<dbReference type="SUPFAM" id="SSF81330">
    <property type="entry name" value="Gated mechanosensitive channel"/>
    <property type="match status" value="1"/>
</dbReference>
<evidence type="ECO:0000313" key="11">
    <source>
        <dbReference type="EMBL" id="GMA80655.1"/>
    </source>
</evidence>
<keyword evidence="7 10" id="KW-0406">Ion transport</keyword>
<keyword evidence="5 10" id="KW-0812">Transmembrane</keyword>
<evidence type="ECO:0000256" key="7">
    <source>
        <dbReference type="ARBA" id="ARBA00023065"/>
    </source>
</evidence>
<dbReference type="InterPro" id="IPR037673">
    <property type="entry name" value="MSC/AndL"/>
</dbReference>
<feature type="transmembrane region" description="Helical" evidence="10">
    <location>
        <begin position="72"/>
        <end position="96"/>
    </location>
</feature>
<keyword evidence="12" id="KW-1185">Reference proteome</keyword>
<keyword evidence="4 10" id="KW-1003">Cell membrane</keyword>
<dbReference type="PROSITE" id="PS01327">
    <property type="entry name" value="MSCL"/>
    <property type="match status" value="1"/>
</dbReference>
<dbReference type="InterPro" id="IPR036019">
    <property type="entry name" value="MscL_channel"/>
</dbReference>
<keyword evidence="8 10" id="KW-0472">Membrane</keyword>
<comment type="subunit">
    <text evidence="10">Homopentamer.</text>
</comment>
<keyword evidence="3 10" id="KW-0813">Transport</keyword>
<comment type="similarity">
    <text evidence="2 10">Belongs to the MscL family.</text>
</comment>
<dbReference type="InterPro" id="IPR001185">
    <property type="entry name" value="MS_channel"/>
</dbReference>
<evidence type="ECO:0000256" key="2">
    <source>
        <dbReference type="ARBA" id="ARBA00007254"/>
    </source>
</evidence>
<sequence>MSLLKEFKAFASRGNVIDMAVGIIIGAAFGKIVSSFVADVIMPPIGIILGGVNFSDLSIVLQAAQGDTPSVVIAYGKFIQTIIDFTIIAFAIFMGVKAINRLKRKEEAAPTAPPAPTKEQELLSEIRDLLKAQQEK</sequence>
<protein>
    <recommendedName>
        <fullName evidence="10">Large-conductance mechanosensitive channel</fullName>
    </recommendedName>
</protein>